<dbReference type="Proteomes" id="UP000037696">
    <property type="component" value="Unassembled WGS sequence"/>
</dbReference>
<sequence length="104" mass="12111">MARSMSGRQREWASVETLLCTAAETDCTSLGAPVVRQEPNQRIFKLGRGSVLISFDNNFWNLYNRDSSLLSEEFPEDICFQGSFLWFFRWAILLRFSLLMYITL</sequence>
<evidence type="ECO:0000313" key="1">
    <source>
        <dbReference type="EMBL" id="KOS42698.1"/>
    </source>
</evidence>
<protein>
    <submittedName>
        <fullName evidence="1">Uncharacterized protein</fullName>
    </submittedName>
</protein>
<accession>A0A0M8P0L4</accession>
<organism evidence="1 2">
    <name type="scientific">Penicillium nordicum</name>
    <dbReference type="NCBI Taxonomy" id="229535"/>
    <lineage>
        <taxon>Eukaryota</taxon>
        <taxon>Fungi</taxon>
        <taxon>Dikarya</taxon>
        <taxon>Ascomycota</taxon>
        <taxon>Pezizomycotina</taxon>
        <taxon>Eurotiomycetes</taxon>
        <taxon>Eurotiomycetidae</taxon>
        <taxon>Eurotiales</taxon>
        <taxon>Aspergillaceae</taxon>
        <taxon>Penicillium</taxon>
    </lineage>
</organism>
<keyword evidence="2" id="KW-1185">Reference proteome</keyword>
<evidence type="ECO:0000313" key="2">
    <source>
        <dbReference type="Proteomes" id="UP000037696"/>
    </source>
</evidence>
<proteinExistence type="predicted"/>
<comment type="caution">
    <text evidence="1">The sequence shown here is derived from an EMBL/GenBank/DDBJ whole genome shotgun (WGS) entry which is preliminary data.</text>
</comment>
<dbReference type="EMBL" id="LHQQ01000099">
    <property type="protein sequence ID" value="KOS42698.1"/>
    <property type="molecule type" value="Genomic_DNA"/>
</dbReference>
<name>A0A0M8P0L4_9EURO</name>
<dbReference type="AlphaFoldDB" id="A0A0M8P0L4"/>
<gene>
    <name evidence="1" type="ORF">ACN38_g6411</name>
</gene>
<reference evidence="1 2" key="1">
    <citation type="submission" date="2015-08" db="EMBL/GenBank/DDBJ databases">
        <title>Genome sequencing of Penicillium nordicum.</title>
        <authorList>
            <person name="Nguyen H.D."/>
            <person name="Seifert K.A."/>
        </authorList>
    </citation>
    <scope>NUCLEOTIDE SEQUENCE [LARGE SCALE GENOMIC DNA]</scope>
    <source>
        <strain evidence="1 2">DAOMC 185683</strain>
    </source>
</reference>